<dbReference type="RefSeq" id="WP_068133104.1">
    <property type="nucleotide sequence ID" value="NZ_AP014924.1"/>
</dbReference>
<dbReference type="EMBL" id="AP014924">
    <property type="protein sequence ID" value="BAS26045.1"/>
    <property type="molecule type" value="Genomic_DNA"/>
</dbReference>
<dbReference type="KEGG" id="lpil:LIP_0188"/>
<evidence type="ECO:0000313" key="3">
    <source>
        <dbReference type="Proteomes" id="UP000065807"/>
    </source>
</evidence>
<keyword evidence="3" id="KW-1185">Reference proteome</keyword>
<accession>A0A0K2SG25</accession>
<name>A0A0K2SG25_LIMPI</name>
<proteinExistence type="predicted"/>
<evidence type="ECO:0000313" key="2">
    <source>
        <dbReference type="EMBL" id="BAS26045.1"/>
    </source>
</evidence>
<dbReference type="AlphaFoldDB" id="A0A0K2SG25"/>
<protein>
    <recommendedName>
        <fullName evidence="4">Helix-turn-helix domain-containing protein</fullName>
    </recommendedName>
</protein>
<reference evidence="3" key="1">
    <citation type="submission" date="2015-07" db="EMBL/GenBank/DDBJ databases">
        <title>Complete genome sequence and phylogenetic analysis of Limnochorda pilosa.</title>
        <authorList>
            <person name="Watanabe M."/>
            <person name="Kojima H."/>
            <person name="Fukui M."/>
        </authorList>
    </citation>
    <scope>NUCLEOTIDE SEQUENCE [LARGE SCALE GENOMIC DNA]</scope>
    <source>
        <strain evidence="3">HC45</strain>
    </source>
</reference>
<dbReference type="STRING" id="1555112.LIP_0188"/>
<feature type="compositionally biased region" description="Low complexity" evidence="1">
    <location>
        <begin position="58"/>
        <end position="75"/>
    </location>
</feature>
<organism evidence="2 3">
    <name type="scientific">Limnochorda pilosa</name>
    <dbReference type="NCBI Taxonomy" id="1555112"/>
    <lineage>
        <taxon>Bacteria</taxon>
        <taxon>Bacillati</taxon>
        <taxon>Bacillota</taxon>
        <taxon>Limnochordia</taxon>
        <taxon>Limnochordales</taxon>
        <taxon>Limnochordaceae</taxon>
        <taxon>Limnochorda</taxon>
    </lineage>
</organism>
<gene>
    <name evidence="2" type="ORF">LIP_0188</name>
</gene>
<feature type="region of interest" description="Disordered" evidence="1">
    <location>
        <begin position="56"/>
        <end position="75"/>
    </location>
</feature>
<dbReference type="Proteomes" id="UP000065807">
    <property type="component" value="Chromosome"/>
</dbReference>
<evidence type="ECO:0000256" key="1">
    <source>
        <dbReference type="SAM" id="MobiDB-lite"/>
    </source>
</evidence>
<sequence>MRPFLSLAETSRRLDLDPARVLELVREQRLPAFQEDGEWCFKPEHVELFAREGRVRAQRGAHPAAGRPPEPEAGS</sequence>
<evidence type="ECO:0008006" key="4">
    <source>
        <dbReference type="Google" id="ProtNLM"/>
    </source>
</evidence>
<reference evidence="3" key="2">
    <citation type="journal article" date="2016" name="Int. J. Syst. Evol. Microbiol.">
        <title>Complete genome sequence and cell structure of Limnochorda pilosa, a Gram-negative spore-former within the phylum Firmicutes.</title>
        <authorList>
            <person name="Watanabe M."/>
            <person name="Kojima H."/>
            <person name="Fukui M."/>
        </authorList>
    </citation>
    <scope>NUCLEOTIDE SEQUENCE [LARGE SCALE GENOMIC DNA]</scope>
    <source>
        <strain evidence="3">HC45</strain>
    </source>
</reference>